<proteinExistence type="predicted"/>
<dbReference type="GO" id="GO:0000272">
    <property type="term" value="P:polysaccharide catabolic process"/>
    <property type="evidence" value="ECO:0007669"/>
    <property type="project" value="InterPro"/>
</dbReference>
<dbReference type="EMBL" id="FZNY01000009">
    <property type="protein sequence ID" value="SNS26356.1"/>
    <property type="molecule type" value="Genomic_DNA"/>
</dbReference>
<gene>
    <name evidence="2" type="ORF">SAMN06265376_109102</name>
</gene>
<organism evidence="2 3">
    <name type="scientific">Dokdonia pacifica</name>
    <dbReference type="NCBI Taxonomy" id="1627892"/>
    <lineage>
        <taxon>Bacteria</taxon>
        <taxon>Pseudomonadati</taxon>
        <taxon>Bacteroidota</taxon>
        <taxon>Flavobacteriia</taxon>
        <taxon>Flavobacteriales</taxon>
        <taxon>Flavobacteriaceae</taxon>
        <taxon>Dokdonia</taxon>
    </lineage>
</organism>
<evidence type="ECO:0000313" key="3">
    <source>
        <dbReference type="Proteomes" id="UP000198379"/>
    </source>
</evidence>
<dbReference type="InterPro" id="IPR036439">
    <property type="entry name" value="Dockerin_dom_sf"/>
</dbReference>
<sequence length="291" mass="30816">MKKAFIFISLVFMSNVFAQTIDRFSIDSGGASTAAGNISILYTIGEVQVAERSTATLSVSEGFIVPQLISIRIHPIVFLQGAYTNPNTGEELLMRDDLRIASSILIPTTSPYDSTTCDPSVFTTTGANAIVDWIVIELRDENDVSNVLVSQSALLQRDGDIVAIDGTSPVAINRASGNYYVAIRHRNHLGILTASTVSLSETVTNLDLSTDMNAVTGGALALRDMGNGIFAMYAGDVNSDGSILNTDVANALAVSGSINAYTGADADMDGNILNTDIALIIQPNAGRIQQF</sequence>
<dbReference type="SUPFAM" id="SSF63446">
    <property type="entry name" value="Type I dockerin domain"/>
    <property type="match status" value="1"/>
</dbReference>
<keyword evidence="3" id="KW-1185">Reference proteome</keyword>
<feature type="chain" id="PRO_5012059790" description="Dockerin domain-containing protein" evidence="1">
    <location>
        <begin position="19"/>
        <end position="291"/>
    </location>
</feature>
<name>A0A239D1F3_9FLAO</name>
<reference evidence="2 3" key="1">
    <citation type="submission" date="2017-06" db="EMBL/GenBank/DDBJ databases">
        <authorList>
            <person name="Kim H.J."/>
            <person name="Triplett B.A."/>
        </authorList>
    </citation>
    <scope>NUCLEOTIDE SEQUENCE [LARGE SCALE GENOMIC DNA]</scope>
    <source>
        <strain evidence="2 3">DSM 25597</strain>
    </source>
</reference>
<feature type="signal peptide" evidence="1">
    <location>
        <begin position="1"/>
        <end position="18"/>
    </location>
</feature>
<accession>A0A239D1F3</accession>
<dbReference type="AlphaFoldDB" id="A0A239D1F3"/>
<protein>
    <recommendedName>
        <fullName evidence="4">Dockerin domain-containing protein</fullName>
    </recommendedName>
</protein>
<evidence type="ECO:0000256" key="1">
    <source>
        <dbReference type="SAM" id="SignalP"/>
    </source>
</evidence>
<dbReference type="Proteomes" id="UP000198379">
    <property type="component" value="Unassembled WGS sequence"/>
</dbReference>
<dbReference type="RefSeq" id="WP_089373592.1">
    <property type="nucleotide sequence ID" value="NZ_BMEP01000001.1"/>
</dbReference>
<keyword evidence="1" id="KW-0732">Signal</keyword>
<dbReference type="OrthoDB" id="9813840at2"/>
<evidence type="ECO:0000313" key="2">
    <source>
        <dbReference type="EMBL" id="SNS26356.1"/>
    </source>
</evidence>
<evidence type="ECO:0008006" key="4">
    <source>
        <dbReference type="Google" id="ProtNLM"/>
    </source>
</evidence>